<name>A0A1L9MWS9_ASPTC</name>
<proteinExistence type="predicted"/>
<keyword evidence="2" id="KW-0732">Signal</keyword>
<feature type="transmembrane region" description="Helical" evidence="1">
    <location>
        <begin position="109"/>
        <end position="128"/>
    </location>
</feature>
<dbReference type="VEuPathDB" id="FungiDB:ASPTUDRAFT_826238"/>
<evidence type="ECO:0000256" key="2">
    <source>
        <dbReference type="SAM" id="SignalP"/>
    </source>
</evidence>
<feature type="signal peptide" evidence="2">
    <location>
        <begin position="1"/>
        <end position="23"/>
    </location>
</feature>
<evidence type="ECO:0000313" key="4">
    <source>
        <dbReference type="Proteomes" id="UP000184304"/>
    </source>
</evidence>
<gene>
    <name evidence="3" type="ORF">ASPTUDRAFT_826238</name>
</gene>
<evidence type="ECO:0000256" key="1">
    <source>
        <dbReference type="SAM" id="Phobius"/>
    </source>
</evidence>
<evidence type="ECO:0000313" key="3">
    <source>
        <dbReference type="EMBL" id="OJI81479.1"/>
    </source>
</evidence>
<dbReference type="EMBL" id="KV878206">
    <property type="protein sequence ID" value="OJI81479.1"/>
    <property type="molecule type" value="Genomic_DNA"/>
</dbReference>
<keyword evidence="1" id="KW-0472">Membrane</keyword>
<keyword evidence="4" id="KW-1185">Reference proteome</keyword>
<reference evidence="4" key="1">
    <citation type="journal article" date="2017" name="Genome Biol.">
        <title>Comparative genomics reveals high biological diversity and specific adaptations in the industrially and medically important fungal genus Aspergillus.</title>
        <authorList>
            <person name="de Vries R.P."/>
            <person name="Riley R."/>
            <person name="Wiebenga A."/>
            <person name="Aguilar-Osorio G."/>
            <person name="Amillis S."/>
            <person name="Uchima C.A."/>
            <person name="Anderluh G."/>
            <person name="Asadollahi M."/>
            <person name="Askin M."/>
            <person name="Barry K."/>
            <person name="Battaglia E."/>
            <person name="Bayram O."/>
            <person name="Benocci T."/>
            <person name="Braus-Stromeyer S.A."/>
            <person name="Caldana C."/>
            <person name="Canovas D."/>
            <person name="Cerqueira G.C."/>
            <person name="Chen F."/>
            <person name="Chen W."/>
            <person name="Choi C."/>
            <person name="Clum A."/>
            <person name="Dos Santos R.A."/>
            <person name="Damasio A.R."/>
            <person name="Diallinas G."/>
            <person name="Emri T."/>
            <person name="Fekete E."/>
            <person name="Flipphi M."/>
            <person name="Freyberg S."/>
            <person name="Gallo A."/>
            <person name="Gournas C."/>
            <person name="Habgood R."/>
            <person name="Hainaut M."/>
            <person name="Harispe M.L."/>
            <person name="Henrissat B."/>
            <person name="Hilden K.S."/>
            <person name="Hope R."/>
            <person name="Hossain A."/>
            <person name="Karabika E."/>
            <person name="Karaffa L."/>
            <person name="Karanyi Z."/>
            <person name="Krasevec N."/>
            <person name="Kuo A."/>
            <person name="Kusch H."/>
            <person name="LaButti K."/>
            <person name="Lagendijk E.L."/>
            <person name="Lapidus A."/>
            <person name="Levasseur A."/>
            <person name="Lindquist E."/>
            <person name="Lipzen A."/>
            <person name="Logrieco A.F."/>
            <person name="MacCabe A."/>
            <person name="Maekelae M.R."/>
            <person name="Malavazi I."/>
            <person name="Melin P."/>
            <person name="Meyer V."/>
            <person name="Mielnichuk N."/>
            <person name="Miskei M."/>
            <person name="Molnar A.P."/>
            <person name="Mule G."/>
            <person name="Ngan C.Y."/>
            <person name="Orejas M."/>
            <person name="Orosz E."/>
            <person name="Ouedraogo J.P."/>
            <person name="Overkamp K.M."/>
            <person name="Park H.-S."/>
            <person name="Perrone G."/>
            <person name="Piumi F."/>
            <person name="Punt P.J."/>
            <person name="Ram A.F."/>
            <person name="Ramon A."/>
            <person name="Rauscher S."/>
            <person name="Record E."/>
            <person name="Riano-Pachon D.M."/>
            <person name="Robert V."/>
            <person name="Roehrig J."/>
            <person name="Ruller R."/>
            <person name="Salamov A."/>
            <person name="Salih N.S."/>
            <person name="Samson R.A."/>
            <person name="Sandor E."/>
            <person name="Sanguinetti M."/>
            <person name="Schuetze T."/>
            <person name="Sepcic K."/>
            <person name="Shelest E."/>
            <person name="Sherlock G."/>
            <person name="Sophianopoulou V."/>
            <person name="Squina F.M."/>
            <person name="Sun H."/>
            <person name="Susca A."/>
            <person name="Todd R.B."/>
            <person name="Tsang A."/>
            <person name="Unkles S.E."/>
            <person name="van de Wiele N."/>
            <person name="van Rossen-Uffink D."/>
            <person name="Oliveira J.V."/>
            <person name="Vesth T.C."/>
            <person name="Visser J."/>
            <person name="Yu J.-H."/>
            <person name="Zhou M."/>
            <person name="Andersen M.R."/>
            <person name="Archer D.B."/>
            <person name="Baker S.E."/>
            <person name="Benoit I."/>
            <person name="Brakhage A.A."/>
            <person name="Braus G.H."/>
            <person name="Fischer R."/>
            <person name="Frisvad J.C."/>
            <person name="Goldman G.H."/>
            <person name="Houbraken J."/>
            <person name="Oakley B."/>
            <person name="Pocsi I."/>
            <person name="Scazzocchio C."/>
            <person name="Seiboth B."/>
            <person name="vanKuyk P.A."/>
            <person name="Wortman J."/>
            <person name="Dyer P.S."/>
            <person name="Grigoriev I.V."/>
        </authorList>
    </citation>
    <scope>NUCLEOTIDE SEQUENCE [LARGE SCALE GENOMIC DNA]</scope>
    <source>
        <strain evidence="4">CBS 134.48</strain>
    </source>
</reference>
<dbReference type="AlphaFoldDB" id="A0A1L9MWS9"/>
<evidence type="ECO:0008006" key="5">
    <source>
        <dbReference type="Google" id="ProtNLM"/>
    </source>
</evidence>
<sequence length="129" mass="14360">MRRGHRVLAFPFLSSMMSFSTTGVVRVRSTRFVRIVGMVESSSGEVTTPADYESSADGADQEGHALSRSYEPHVVGLGSMVGPCMLSRWGCVTGIQDDTIAMFLRSGQFHNIIVDIVFFFFFFFSSSYY</sequence>
<protein>
    <recommendedName>
        <fullName evidence="5">Secreted protein</fullName>
    </recommendedName>
</protein>
<dbReference type="Proteomes" id="UP000184304">
    <property type="component" value="Unassembled WGS sequence"/>
</dbReference>
<feature type="chain" id="PRO_5012589404" description="Secreted protein" evidence="2">
    <location>
        <begin position="24"/>
        <end position="129"/>
    </location>
</feature>
<keyword evidence="1" id="KW-0812">Transmembrane</keyword>
<accession>A0A1L9MWS9</accession>
<keyword evidence="1" id="KW-1133">Transmembrane helix</keyword>
<organism evidence="3 4">
    <name type="scientific">Aspergillus tubingensis (strain CBS 134.48)</name>
    <dbReference type="NCBI Taxonomy" id="767770"/>
    <lineage>
        <taxon>Eukaryota</taxon>
        <taxon>Fungi</taxon>
        <taxon>Dikarya</taxon>
        <taxon>Ascomycota</taxon>
        <taxon>Pezizomycotina</taxon>
        <taxon>Eurotiomycetes</taxon>
        <taxon>Eurotiomycetidae</taxon>
        <taxon>Eurotiales</taxon>
        <taxon>Aspergillaceae</taxon>
        <taxon>Aspergillus</taxon>
        <taxon>Aspergillus subgen. Circumdati</taxon>
    </lineage>
</organism>